<dbReference type="SUPFAM" id="SSF55021">
    <property type="entry name" value="ACT-like"/>
    <property type="match status" value="2"/>
</dbReference>
<dbReference type="InterPro" id="IPR050990">
    <property type="entry name" value="UPF0237/GcvR_regulator"/>
</dbReference>
<feature type="domain" description="ACT" evidence="1">
    <location>
        <begin position="93"/>
        <end position="172"/>
    </location>
</feature>
<keyword evidence="3" id="KW-1185">Reference proteome</keyword>
<reference evidence="2" key="1">
    <citation type="submission" date="2021-01" db="EMBL/GenBank/DDBJ databases">
        <title>Modified the classification status of verrucomicrobia.</title>
        <authorList>
            <person name="Feng X."/>
        </authorList>
    </citation>
    <scope>NUCLEOTIDE SEQUENCE</scope>
    <source>
        <strain evidence="2">5K15</strain>
    </source>
</reference>
<dbReference type="PIRSF" id="PIRSF028103">
    <property type="entry name" value="GcvR"/>
    <property type="match status" value="1"/>
</dbReference>
<evidence type="ECO:0000313" key="2">
    <source>
        <dbReference type="EMBL" id="MBK1855798.1"/>
    </source>
</evidence>
<dbReference type="RefSeq" id="WP_309490410.1">
    <property type="nucleotide sequence ID" value="NZ_JAENIG010000008.1"/>
</dbReference>
<dbReference type="PANTHER" id="PTHR34875">
    <property type="entry name" value="UPF0237 PROTEIN MJ1558"/>
    <property type="match status" value="1"/>
</dbReference>
<organism evidence="2 3">
    <name type="scientific">Oceaniferula flava</name>
    <dbReference type="NCBI Taxonomy" id="2800421"/>
    <lineage>
        <taxon>Bacteria</taxon>
        <taxon>Pseudomonadati</taxon>
        <taxon>Verrucomicrobiota</taxon>
        <taxon>Verrucomicrobiia</taxon>
        <taxon>Verrucomicrobiales</taxon>
        <taxon>Verrucomicrobiaceae</taxon>
        <taxon>Oceaniferula</taxon>
    </lineage>
</organism>
<dbReference type="Gene3D" id="3.30.70.260">
    <property type="match status" value="2"/>
</dbReference>
<dbReference type="Pfam" id="PF13740">
    <property type="entry name" value="ACT_6"/>
    <property type="match status" value="1"/>
</dbReference>
<gene>
    <name evidence="2" type="ORF">JIN83_12565</name>
</gene>
<proteinExistence type="predicted"/>
<dbReference type="GO" id="GO:0006355">
    <property type="term" value="P:regulation of DNA-templated transcription"/>
    <property type="evidence" value="ECO:0007669"/>
    <property type="project" value="InterPro"/>
</dbReference>
<dbReference type="InterPro" id="IPR002912">
    <property type="entry name" value="ACT_dom"/>
</dbReference>
<dbReference type="Proteomes" id="UP000634206">
    <property type="component" value="Unassembled WGS sequence"/>
</dbReference>
<dbReference type="PROSITE" id="PS51671">
    <property type="entry name" value="ACT"/>
    <property type="match status" value="1"/>
</dbReference>
<protein>
    <recommendedName>
        <fullName evidence="1">ACT domain-containing protein</fullName>
    </recommendedName>
</protein>
<dbReference type="AlphaFoldDB" id="A0AAE2SC93"/>
<dbReference type="EMBL" id="JAENIG010000008">
    <property type="protein sequence ID" value="MBK1855798.1"/>
    <property type="molecule type" value="Genomic_DNA"/>
</dbReference>
<dbReference type="CDD" id="cd04869">
    <property type="entry name" value="ACT_GcvR_2"/>
    <property type="match status" value="1"/>
</dbReference>
<evidence type="ECO:0000313" key="3">
    <source>
        <dbReference type="Proteomes" id="UP000634206"/>
    </source>
</evidence>
<dbReference type="InterPro" id="IPR016867">
    <property type="entry name" value="GcvR"/>
</dbReference>
<evidence type="ECO:0000259" key="1">
    <source>
        <dbReference type="PROSITE" id="PS51671"/>
    </source>
</evidence>
<accession>A0AAE2SC93</accession>
<dbReference type="InterPro" id="IPR045865">
    <property type="entry name" value="ACT-like_dom_sf"/>
</dbReference>
<comment type="caution">
    <text evidence="2">The sequence shown here is derived from an EMBL/GenBank/DDBJ whole genome shotgun (WGS) entry which is preliminary data.</text>
</comment>
<name>A0AAE2SC93_9BACT</name>
<sequence>MATSIVLTVCAHDRPGIMSRISGIVTSGGGNWLESRMARLGGQFAGIVRVSCDSPDAAKELEKHLQILSEEGIQVSCHNEGDLSDYPYTRCLKVDIFGNDRPGIVTQLAKVISKAGANIEELNTAIESAAMSGHPIFHASGTVCLPDSTDDDALISAIEGLSDDLNVEVATIS</sequence>
<dbReference type="PANTHER" id="PTHR34875:SF6">
    <property type="entry name" value="UPF0237 PROTEIN MJ1558"/>
    <property type="match status" value="1"/>
</dbReference>